<organism evidence="1">
    <name type="scientific">viral metagenome</name>
    <dbReference type="NCBI Taxonomy" id="1070528"/>
    <lineage>
        <taxon>unclassified sequences</taxon>
        <taxon>metagenomes</taxon>
        <taxon>organismal metagenomes</taxon>
    </lineage>
</organism>
<protein>
    <submittedName>
        <fullName evidence="1">Uncharacterized protein</fullName>
    </submittedName>
</protein>
<accession>A0A6C0CP54</accession>
<evidence type="ECO:0000313" key="1">
    <source>
        <dbReference type="EMBL" id="QHT06388.1"/>
    </source>
</evidence>
<dbReference type="EMBL" id="MN739468">
    <property type="protein sequence ID" value="QHT06388.1"/>
    <property type="molecule type" value="Genomic_DNA"/>
</dbReference>
<sequence length="325" mass="38139">MAQMTLSQMSGWNITGSESHDFVYDPDNQNARFTDLESEKTKHLAYIGTSDGVRLWTHHSSSPQWMDNVSVNGDTSHIPLYKSHVQKCTRRMMFRNAIDGVLAMLYKDPSSILRRIGIIAIEDVCLVKGYSVIVWLMMAIKYITLTKQDVHNIVNYVDNLCAIEKVFINMPLQPVTRKMILTMKHENRDEVLALWYRKRAGGMKGDIKMLENAIAYYYRDPKQIEEKKIWRRFQIEVVALKIPIIQEAIDFHPFPELLSVLNRKTNIDKKTLKKYIWCVESAVNMRKLDTKIQSKTYGQHFIWRQIMQHLQQERKKILVRLGLYN</sequence>
<dbReference type="AlphaFoldDB" id="A0A6C0CP54"/>
<reference evidence="1" key="1">
    <citation type="journal article" date="2020" name="Nature">
        <title>Giant virus diversity and host interactions through global metagenomics.</title>
        <authorList>
            <person name="Schulz F."/>
            <person name="Roux S."/>
            <person name="Paez-Espino D."/>
            <person name="Jungbluth S."/>
            <person name="Walsh D.A."/>
            <person name="Denef V.J."/>
            <person name="McMahon K.D."/>
            <person name="Konstantinidis K.T."/>
            <person name="Eloe-Fadrosh E.A."/>
            <person name="Kyrpides N.C."/>
            <person name="Woyke T."/>
        </authorList>
    </citation>
    <scope>NUCLEOTIDE SEQUENCE</scope>
    <source>
        <strain evidence="1">GVMAG-M-3300021425-30</strain>
    </source>
</reference>
<name>A0A6C0CP54_9ZZZZ</name>
<proteinExistence type="predicted"/>